<name>A0AAV4THL1_9ARAC</name>
<evidence type="ECO:0000256" key="1">
    <source>
        <dbReference type="SAM" id="MobiDB-lite"/>
    </source>
</evidence>
<gene>
    <name evidence="2" type="ORF">CDAR_607141</name>
</gene>
<sequence>MNGPRRRNECVSQCCRITDIRKNGSAFHSNVLADVSCLGVGRLPFLKEQVIEEPRHSSTSHFPRDSSGVNGEGVGTMEFRSRPKDVEW</sequence>
<reference evidence="2 3" key="1">
    <citation type="submission" date="2021-06" db="EMBL/GenBank/DDBJ databases">
        <title>Caerostris darwini draft genome.</title>
        <authorList>
            <person name="Kono N."/>
            <person name="Arakawa K."/>
        </authorList>
    </citation>
    <scope>NUCLEOTIDE SEQUENCE [LARGE SCALE GENOMIC DNA]</scope>
</reference>
<feature type="compositionally biased region" description="Basic and acidic residues" evidence="1">
    <location>
        <begin position="79"/>
        <end position="88"/>
    </location>
</feature>
<dbReference type="Proteomes" id="UP001054837">
    <property type="component" value="Unassembled WGS sequence"/>
</dbReference>
<accession>A0AAV4THL1</accession>
<comment type="caution">
    <text evidence="2">The sequence shown here is derived from an EMBL/GenBank/DDBJ whole genome shotgun (WGS) entry which is preliminary data.</text>
</comment>
<feature type="region of interest" description="Disordered" evidence="1">
    <location>
        <begin position="54"/>
        <end position="88"/>
    </location>
</feature>
<keyword evidence="3" id="KW-1185">Reference proteome</keyword>
<proteinExistence type="predicted"/>
<dbReference type="AlphaFoldDB" id="A0AAV4THL1"/>
<dbReference type="EMBL" id="BPLQ01009545">
    <property type="protein sequence ID" value="GIY44581.1"/>
    <property type="molecule type" value="Genomic_DNA"/>
</dbReference>
<evidence type="ECO:0000313" key="2">
    <source>
        <dbReference type="EMBL" id="GIY44581.1"/>
    </source>
</evidence>
<protein>
    <submittedName>
        <fullName evidence="2">Uncharacterized protein</fullName>
    </submittedName>
</protein>
<organism evidence="2 3">
    <name type="scientific">Caerostris darwini</name>
    <dbReference type="NCBI Taxonomy" id="1538125"/>
    <lineage>
        <taxon>Eukaryota</taxon>
        <taxon>Metazoa</taxon>
        <taxon>Ecdysozoa</taxon>
        <taxon>Arthropoda</taxon>
        <taxon>Chelicerata</taxon>
        <taxon>Arachnida</taxon>
        <taxon>Araneae</taxon>
        <taxon>Araneomorphae</taxon>
        <taxon>Entelegynae</taxon>
        <taxon>Araneoidea</taxon>
        <taxon>Araneidae</taxon>
        <taxon>Caerostris</taxon>
    </lineage>
</organism>
<evidence type="ECO:0000313" key="3">
    <source>
        <dbReference type="Proteomes" id="UP001054837"/>
    </source>
</evidence>